<reference evidence="10" key="1">
    <citation type="journal article" date="2020" name="Phytopathology">
        <title>Genome sequence of the chestnut blight fungus Cryphonectria parasitica EP155: A fundamental resource for an archetypical invasive plant pathogen.</title>
        <authorList>
            <person name="Crouch J.A."/>
            <person name="Dawe A."/>
            <person name="Aerts A."/>
            <person name="Barry K."/>
            <person name="Churchill A.C.L."/>
            <person name="Grimwood J."/>
            <person name="Hillman B."/>
            <person name="Milgroom M.G."/>
            <person name="Pangilinan J."/>
            <person name="Smith M."/>
            <person name="Salamov A."/>
            <person name="Schmutz J."/>
            <person name="Yadav J."/>
            <person name="Grigoriev I.V."/>
            <person name="Nuss D."/>
        </authorList>
    </citation>
    <scope>NUCLEOTIDE SEQUENCE</scope>
    <source>
        <strain evidence="10">EP155</strain>
    </source>
</reference>
<dbReference type="AlphaFoldDB" id="A0A9P4YBL6"/>
<feature type="compositionally biased region" description="Basic and acidic residues" evidence="9">
    <location>
        <begin position="320"/>
        <end position="338"/>
    </location>
</feature>
<comment type="similarity">
    <text evidence="2">Belongs to the mitochondrion-specific ribosomal protein mL67 family.</text>
</comment>
<feature type="region of interest" description="Disordered" evidence="9">
    <location>
        <begin position="294"/>
        <end position="357"/>
    </location>
</feature>
<keyword evidence="3" id="KW-0689">Ribosomal protein</keyword>
<dbReference type="GO" id="GO:0003697">
    <property type="term" value="F:single-stranded DNA binding"/>
    <property type="evidence" value="ECO:0007669"/>
    <property type="project" value="InterPro"/>
</dbReference>
<evidence type="ECO:0000256" key="8">
    <source>
        <dbReference type="ARBA" id="ARBA00035185"/>
    </source>
</evidence>
<protein>
    <recommendedName>
        <fullName evidence="8">Large ribosomal subunit protein mL67</fullName>
    </recommendedName>
</protein>
<evidence type="ECO:0000256" key="4">
    <source>
        <dbReference type="ARBA" id="ARBA00023015"/>
    </source>
</evidence>
<dbReference type="GO" id="GO:0005840">
    <property type="term" value="C:ribosome"/>
    <property type="evidence" value="ECO:0007669"/>
    <property type="project" value="UniProtKB-KW"/>
</dbReference>
<dbReference type="RefSeq" id="XP_040781011.1">
    <property type="nucleotide sequence ID" value="XM_040919355.1"/>
</dbReference>
<dbReference type="GO" id="GO:0005739">
    <property type="term" value="C:mitochondrion"/>
    <property type="evidence" value="ECO:0007669"/>
    <property type="project" value="UniProtKB-SubCell"/>
</dbReference>
<organism evidence="10 11">
    <name type="scientific">Cryphonectria parasitica (strain ATCC 38755 / EP155)</name>
    <dbReference type="NCBI Taxonomy" id="660469"/>
    <lineage>
        <taxon>Eukaryota</taxon>
        <taxon>Fungi</taxon>
        <taxon>Dikarya</taxon>
        <taxon>Ascomycota</taxon>
        <taxon>Pezizomycotina</taxon>
        <taxon>Sordariomycetes</taxon>
        <taxon>Sordariomycetidae</taxon>
        <taxon>Diaporthales</taxon>
        <taxon>Cryphonectriaceae</taxon>
        <taxon>Cryphonectria-Endothia species complex</taxon>
        <taxon>Cryphonectria</taxon>
    </lineage>
</organism>
<dbReference type="Pfam" id="PF12829">
    <property type="entry name" value="Mhr1"/>
    <property type="match status" value="1"/>
</dbReference>
<feature type="compositionally biased region" description="Low complexity" evidence="9">
    <location>
        <begin position="217"/>
        <end position="230"/>
    </location>
</feature>
<name>A0A9P4YBL6_CRYP1</name>
<evidence type="ECO:0000256" key="3">
    <source>
        <dbReference type="ARBA" id="ARBA00022980"/>
    </source>
</evidence>
<dbReference type="GO" id="GO:0000150">
    <property type="term" value="F:DNA strand exchange activity"/>
    <property type="evidence" value="ECO:0007669"/>
    <property type="project" value="InterPro"/>
</dbReference>
<dbReference type="PANTHER" id="PTHR28184">
    <property type="entry name" value="MITOCHONDRIAL HOMOLOGOUS RECOMBINATION PROTEIN 1"/>
    <property type="match status" value="1"/>
</dbReference>
<evidence type="ECO:0000256" key="7">
    <source>
        <dbReference type="ARBA" id="ARBA00023274"/>
    </source>
</evidence>
<proteinExistence type="inferred from homology"/>
<dbReference type="Proteomes" id="UP000803844">
    <property type="component" value="Unassembled WGS sequence"/>
</dbReference>
<keyword evidence="7" id="KW-0687">Ribonucleoprotein</keyword>
<evidence type="ECO:0000256" key="2">
    <source>
        <dbReference type="ARBA" id="ARBA00010741"/>
    </source>
</evidence>
<dbReference type="OrthoDB" id="5333655at2759"/>
<evidence type="ECO:0000256" key="5">
    <source>
        <dbReference type="ARBA" id="ARBA00023128"/>
    </source>
</evidence>
<evidence type="ECO:0000256" key="1">
    <source>
        <dbReference type="ARBA" id="ARBA00004173"/>
    </source>
</evidence>
<keyword evidence="6" id="KW-0804">Transcription</keyword>
<accession>A0A9P4YBL6</accession>
<keyword evidence="11" id="KW-1185">Reference proteome</keyword>
<dbReference type="GO" id="GO:0003735">
    <property type="term" value="F:structural constituent of ribosome"/>
    <property type="evidence" value="ECO:0007669"/>
    <property type="project" value="TreeGrafter"/>
</dbReference>
<dbReference type="InterPro" id="IPR024629">
    <property type="entry name" value="Ribosomal_mL67"/>
</dbReference>
<dbReference type="GeneID" id="63836484"/>
<dbReference type="EMBL" id="MU032344">
    <property type="protein sequence ID" value="KAF3770050.1"/>
    <property type="molecule type" value="Genomic_DNA"/>
</dbReference>
<evidence type="ECO:0000256" key="6">
    <source>
        <dbReference type="ARBA" id="ARBA00023163"/>
    </source>
</evidence>
<dbReference type="GO" id="GO:1990904">
    <property type="term" value="C:ribonucleoprotein complex"/>
    <property type="evidence" value="ECO:0007669"/>
    <property type="project" value="UniProtKB-KW"/>
</dbReference>
<evidence type="ECO:0000256" key="9">
    <source>
        <dbReference type="SAM" id="MobiDB-lite"/>
    </source>
</evidence>
<keyword evidence="5" id="KW-0496">Mitochondrion</keyword>
<gene>
    <name evidence="10" type="ORF">M406DRAFT_320160</name>
</gene>
<sequence>MNTSSPTSLVGILDSLSIGVSRTSIRQAHSKTKFRRKKYHLAGFGRGHGENIYVFNHIENGMVIYSHEPRLQRDSQKYLSQIPFTVKKQKPPVIREDYWQPLCMIRFGSGQGVVGRSVFQKLREFRALHELEWGWQAKEFQKLSRRDRGEKIHNQKPNTVADIAAVLAGAGRGNLMWTTEPAKAIEGEVDAAQGAEAELATIDSQAAQESALEDDAQASSTAPPSETAAPNKASKKHSKRVEPSKRLHKATIYWSNDADLFWARKWSQNVEHEVGLPDGVKVWNWRTKEILGQAEEAPEEQSAEGDKSIDSTAEAGAGNEDGKEGEAVEKQEPVEQKKGWFGWLGGKSINPGQDARA</sequence>
<feature type="region of interest" description="Disordered" evidence="9">
    <location>
        <begin position="207"/>
        <end position="246"/>
    </location>
</feature>
<dbReference type="PANTHER" id="PTHR28184:SF1">
    <property type="entry name" value="LARGE RIBOSOMAL SUBUNIT PROTEIN ML67"/>
    <property type="match status" value="1"/>
</dbReference>
<evidence type="ECO:0000313" key="11">
    <source>
        <dbReference type="Proteomes" id="UP000803844"/>
    </source>
</evidence>
<evidence type="ECO:0000313" key="10">
    <source>
        <dbReference type="EMBL" id="KAF3770050.1"/>
    </source>
</evidence>
<keyword evidence="4" id="KW-0805">Transcription regulation</keyword>
<comment type="caution">
    <text evidence="10">The sequence shown here is derived from an EMBL/GenBank/DDBJ whole genome shotgun (WGS) entry which is preliminary data.</text>
</comment>
<comment type="subcellular location">
    <subcellularLocation>
        <location evidence="1">Mitochondrion</location>
    </subcellularLocation>
</comment>